<sequence>MGFRQITHWSLHYSHICCFLGMGFQANNTLEPALLTHLLFPSMGFQANNTLEPALLTTFAVSWAWVSGQKIHWSLHYSHICCFLGMGFQANNTLEPALLTHLLLPGHGFPGK</sequence>
<name>A0AAV4N2J6_CAEEX</name>
<reference evidence="1 2" key="1">
    <citation type="submission" date="2021-06" db="EMBL/GenBank/DDBJ databases">
        <title>Caerostris extrusa draft genome.</title>
        <authorList>
            <person name="Kono N."/>
            <person name="Arakawa K."/>
        </authorList>
    </citation>
    <scope>NUCLEOTIDE SEQUENCE [LARGE SCALE GENOMIC DNA]</scope>
</reference>
<evidence type="ECO:0000313" key="1">
    <source>
        <dbReference type="EMBL" id="GIX79057.1"/>
    </source>
</evidence>
<accession>A0AAV4N2J6</accession>
<gene>
    <name evidence="1" type="ORF">CEXT_622691</name>
</gene>
<evidence type="ECO:0000313" key="2">
    <source>
        <dbReference type="Proteomes" id="UP001054945"/>
    </source>
</evidence>
<organism evidence="1 2">
    <name type="scientific">Caerostris extrusa</name>
    <name type="common">Bark spider</name>
    <name type="synonym">Caerostris bankana</name>
    <dbReference type="NCBI Taxonomy" id="172846"/>
    <lineage>
        <taxon>Eukaryota</taxon>
        <taxon>Metazoa</taxon>
        <taxon>Ecdysozoa</taxon>
        <taxon>Arthropoda</taxon>
        <taxon>Chelicerata</taxon>
        <taxon>Arachnida</taxon>
        <taxon>Araneae</taxon>
        <taxon>Araneomorphae</taxon>
        <taxon>Entelegynae</taxon>
        <taxon>Araneoidea</taxon>
        <taxon>Araneidae</taxon>
        <taxon>Caerostris</taxon>
    </lineage>
</organism>
<proteinExistence type="predicted"/>
<protein>
    <submittedName>
        <fullName evidence="1">Uncharacterized protein</fullName>
    </submittedName>
</protein>
<dbReference type="EMBL" id="BPLR01020462">
    <property type="protein sequence ID" value="GIX79057.1"/>
    <property type="molecule type" value="Genomic_DNA"/>
</dbReference>
<comment type="caution">
    <text evidence="1">The sequence shown here is derived from an EMBL/GenBank/DDBJ whole genome shotgun (WGS) entry which is preliminary data.</text>
</comment>
<keyword evidence="2" id="KW-1185">Reference proteome</keyword>
<dbReference type="AlphaFoldDB" id="A0AAV4N2J6"/>
<dbReference type="Proteomes" id="UP001054945">
    <property type="component" value="Unassembled WGS sequence"/>
</dbReference>